<dbReference type="GO" id="GO:0046914">
    <property type="term" value="F:transition metal ion binding"/>
    <property type="evidence" value="ECO:0007669"/>
    <property type="project" value="InterPro"/>
</dbReference>
<name>A0A7X2N1T0_9CLOT</name>
<sequence length="69" mass="7666">MPLTLAAVGEVNKIKRISGNDDTRRFLSSMGFVTNEDIIVISDIGGNMIIKVKETRVALDKNMAKRIFI</sequence>
<dbReference type="Gene3D" id="2.30.30.90">
    <property type="match status" value="1"/>
</dbReference>
<dbReference type="InterPro" id="IPR053184">
    <property type="entry name" value="FeoA-like"/>
</dbReference>
<keyword evidence="1" id="KW-0408">Iron</keyword>
<protein>
    <submittedName>
        <fullName evidence="3">Ferrous iron transport protein A</fullName>
    </submittedName>
</protein>
<gene>
    <name evidence="3" type="ORF">FYJ33_15380</name>
</gene>
<dbReference type="AlphaFoldDB" id="A0A7X2N1T0"/>
<dbReference type="InterPro" id="IPR008988">
    <property type="entry name" value="Transcriptional_repressor_C"/>
</dbReference>
<evidence type="ECO:0000313" key="3">
    <source>
        <dbReference type="EMBL" id="MSR92705.1"/>
    </source>
</evidence>
<dbReference type="SUPFAM" id="SSF50037">
    <property type="entry name" value="C-terminal domain of transcriptional repressors"/>
    <property type="match status" value="1"/>
</dbReference>
<dbReference type="RefSeq" id="WP_154532840.1">
    <property type="nucleotide sequence ID" value="NZ_JAQXTV010000233.1"/>
</dbReference>
<proteinExistence type="predicted"/>
<dbReference type="PANTHER" id="PTHR43151:SF1">
    <property type="entry name" value="SSR2333 PROTEIN"/>
    <property type="match status" value="1"/>
</dbReference>
<feature type="domain" description="Ferrous iron transporter FeoA-like" evidence="2">
    <location>
        <begin position="1"/>
        <end position="69"/>
    </location>
</feature>
<dbReference type="Proteomes" id="UP000460287">
    <property type="component" value="Unassembled WGS sequence"/>
</dbReference>
<keyword evidence="4" id="KW-1185">Reference proteome</keyword>
<dbReference type="Pfam" id="PF04023">
    <property type="entry name" value="FeoA"/>
    <property type="match status" value="1"/>
</dbReference>
<reference evidence="3 4" key="1">
    <citation type="submission" date="2019-08" db="EMBL/GenBank/DDBJ databases">
        <title>In-depth cultivation of the pig gut microbiome towards novel bacterial diversity and tailored functional studies.</title>
        <authorList>
            <person name="Wylensek D."/>
            <person name="Hitch T.C.A."/>
            <person name="Clavel T."/>
        </authorList>
    </citation>
    <scope>NUCLEOTIDE SEQUENCE [LARGE SCALE GENOMIC DNA]</scope>
    <source>
        <strain evidence="3 4">WCA-383-APC-5B</strain>
    </source>
</reference>
<evidence type="ECO:0000256" key="1">
    <source>
        <dbReference type="ARBA" id="ARBA00023004"/>
    </source>
</evidence>
<dbReference type="InterPro" id="IPR038157">
    <property type="entry name" value="FeoA_core_dom"/>
</dbReference>
<organism evidence="3 4">
    <name type="scientific">Inconstantimicrobium porci</name>
    <dbReference type="NCBI Taxonomy" id="2652291"/>
    <lineage>
        <taxon>Bacteria</taxon>
        <taxon>Bacillati</taxon>
        <taxon>Bacillota</taxon>
        <taxon>Clostridia</taxon>
        <taxon>Eubacteriales</taxon>
        <taxon>Clostridiaceae</taxon>
        <taxon>Inconstantimicrobium</taxon>
    </lineage>
</organism>
<dbReference type="InterPro" id="IPR007167">
    <property type="entry name" value="Fe-transptr_FeoA-like"/>
</dbReference>
<dbReference type="SMART" id="SM00899">
    <property type="entry name" value="FeoA"/>
    <property type="match status" value="1"/>
</dbReference>
<evidence type="ECO:0000313" key="4">
    <source>
        <dbReference type="Proteomes" id="UP000460287"/>
    </source>
</evidence>
<dbReference type="PANTHER" id="PTHR43151">
    <property type="entry name" value="FEOA FAMILY PROTEIN"/>
    <property type="match status" value="1"/>
</dbReference>
<evidence type="ECO:0000259" key="2">
    <source>
        <dbReference type="SMART" id="SM00899"/>
    </source>
</evidence>
<accession>A0A7X2N1T0</accession>
<comment type="caution">
    <text evidence="3">The sequence shown here is derived from an EMBL/GenBank/DDBJ whole genome shotgun (WGS) entry which is preliminary data.</text>
</comment>
<dbReference type="EMBL" id="VULX01000050">
    <property type="protein sequence ID" value="MSR92705.1"/>
    <property type="molecule type" value="Genomic_DNA"/>
</dbReference>